<dbReference type="KEGG" id="vg:64766907"/>
<gene>
    <name evidence="1" type="primary">200</name>
    <name evidence="1" type="ORF">SEA_STORMAGEDDON_200</name>
</gene>
<accession>A0A649VRB2</accession>
<proteinExistence type="predicted"/>
<dbReference type="GeneID" id="64766907"/>
<dbReference type="RefSeq" id="YP_010059675.1">
    <property type="nucleotide sequence ID" value="NC_054726.1"/>
</dbReference>
<organism evidence="1 2">
    <name type="scientific">Gordonia phage Stormageddon</name>
    <dbReference type="NCBI Taxonomy" id="2656541"/>
    <lineage>
        <taxon>Viruses</taxon>
        <taxon>Duplodnaviria</taxon>
        <taxon>Heunggongvirae</taxon>
        <taxon>Uroviricota</taxon>
        <taxon>Caudoviricetes</taxon>
        <taxon>Stormageddonvirus</taxon>
        <taxon>Stormageddonvirus Stormageddon</taxon>
    </lineage>
</organism>
<evidence type="ECO:0000313" key="2">
    <source>
        <dbReference type="Proteomes" id="UP000423065"/>
    </source>
</evidence>
<protein>
    <submittedName>
        <fullName evidence="1">Uncharacterized protein</fullName>
    </submittedName>
</protein>
<dbReference type="Proteomes" id="UP000423065">
    <property type="component" value="Segment"/>
</dbReference>
<evidence type="ECO:0000313" key="1">
    <source>
        <dbReference type="EMBL" id="QGJ95060.1"/>
    </source>
</evidence>
<sequence length="89" mass="9667">MITPTPGNKVLESPDGVPYDRVLHAFLDTRHVAVDSEGKPVGPTMGDPFDRCMIPVAVSMDVCDHSTAICNGCLQEWAIDYDFAELTVS</sequence>
<keyword evidence="2" id="KW-1185">Reference proteome</keyword>
<dbReference type="EMBL" id="MN586040">
    <property type="protein sequence ID" value="QGJ95060.1"/>
    <property type="molecule type" value="Genomic_DNA"/>
</dbReference>
<reference evidence="1 2" key="1">
    <citation type="submission" date="2019-10" db="EMBL/GenBank/DDBJ databases">
        <authorList>
            <person name="Garlena R.A."/>
            <person name="Russell D.A."/>
            <person name="Pope W.H."/>
            <person name="Jacobs-Sera D."/>
            <person name="Hatfull G.F."/>
        </authorList>
    </citation>
    <scope>NUCLEOTIDE SEQUENCE [LARGE SCALE GENOMIC DNA]</scope>
</reference>
<name>A0A649VRB2_9CAUD</name>